<dbReference type="AlphaFoldDB" id="A0A9P7XUN0"/>
<comment type="caution">
    <text evidence="2">The sequence shown here is derived from an EMBL/GenBank/DDBJ whole genome shotgun (WGS) entry which is preliminary data.</text>
</comment>
<dbReference type="SMART" id="SM00729">
    <property type="entry name" value="Elp3"/>
    <property type="match status" value="1"/>
</dbReference>
<feature type="domain" description="Elp3/MiaA/NifB-like radical SAM core" evidence="1">
    <location>
        <begin position="1"/>
        <end position="153"/>
    </location>
</feature>
<name>A0A9P7XUN0_9FUNG</name>
<evidence type="ECO:0000259" key="1">
    <source>
        <dbReference type="SMART" id="SM00729"/>
    </source>
</evidence>
<dbReference type="InterPro" id="IPR058240">
    <property type="entry name" value="rSAM_sf"/>
</dbReference>
<accession>A0A9P7XUN0</accession>
<dbReference type="GO" id="GO:0006779">
    <property type="term" value="P:porphyrin-containing compound biosynthetic process"/>
    <property type="evidence" value="ECO:0007669"/>
    <property type="project" value="TreeGrafter"/>
</dbReference>
<dbReference type="InterPro" id="IPR007197">
    <property type="entry name" value="rSAM"/>
</dbReference>
<sequence>MFELVLDTLSSMCALTKDTEISMEGNPSSTTSIETLKALRDIGINRYSLGIQSFQEHILTELGRDHTPSTALKSLLDARAVWPGKVSMDLIMGHAGQTLDDWIKELRFTMDIVDDHLSLYHLTVEPGTALHTDVKQGKTTLPDGDLSTDMYEATIQLTREVGFEHYEVSNFARNKAYSMHNSGHWLGIDYLGTLLSWMMHRTWRPRSNEPSSYTSKISHIQRQGLLEYLNKDATASCIDAGLLQLSVASLSPTERGMAVADELSVRLLP</sequence>
<proteinExistence type="predicted"/>
<dbReference type="Pfam" id="PF04055">
    <property type="entry name" value="Radical_SAM"/>
    <property type="match status" value="1"/>
</dbReference>
<dbReference type="InterPro" id="IPR006638">
    <property type="entry name" value="Elp3/MiaA/NifB-like_rSAM"/>
</dbReference>
<gene>
    <name evidence="2" type="primary">RSAD1</name>
    <name evidence="2" type="ORF">KI688_012395</name>
</gene>
<dbReference type="GO" id="GO:0005739">
    <property type="term" value="C:mitochondrion"/>
    <property type="evidence" value="ECO:0007669"/>
    <property type="project" value="TreeGrafter"/>
</dbReference>
<dbReference type="GO" id="GO:0003824">
    <property type="term" value="F:catalytic activity"/>
    <property type="evidence" value="ECO:0007669"/>
    <property type="project" value="InterPro"/>
</dbReference>
<keyword evidence="3" id="KW-1185">Reference proteome</keyword>
<evidence type="ECO:0000313" key="3">
    <source>
        <dbReference type="Proteomes" id="UP000707451"/>
    </source>
</evidence>
<dbReference type="OrthoDB" id="431409at2759"/>
<dbReference type="EMBL" id="JAHRHY010000008">
    <property type="protein sequence ID" value="KAG9067610.1"/>
    <property type="molecule type" value="Genomic_DNA"/>
</dbReference>
<reference evidence="2" key="1">
    <citation type="submission" date="2021-06" db="EMBL/GenBank/DDBJ databases">
        <title>Genome Sequence of Mortierella hyaline Strain SCG-10, a Cold-Adapted, Nitrate-Reducing Fungus Isolated from Soil in Minnesota, USA.</title>
        <authorList>
            <person name="Aldossari N."/>
        </authorList>
    </citation>
    <scope>NUCLEOTIDE SEQUENCE</scope>
    <source>
        <strain evidence="2">SCG-10</strain>
    </source>
</reference>
<dbReference type="Gene3D" id="3.30.750.200">
    <property type="match status" value="1"/>
</dbReference>
<dbReference type="Proteomes" id="UP000707451">
    <property type="component" value="Unassembled WGS sequence"/>
</dbReference>
<dbReference type="PANTHER" id="PTHR13932:SF5">
    <property type="entry name" value="RADICAL S-ADENOSYL METHIONINE DOMAIN-CONTAINING PROTEIN 1, MITOCHONDRIAL"/>
    <property type="match status" value="1"/>
</dbReference>
<protein>
    <submittedName>
        <fullName evidence="2">Radical S-adenosyl methionine domain-containing protein 1</fullName>
    </submittedName>
</protein>
<dbReference type="PANTHER" id="PTHR13932">
    <property type="entry name" value="COPROPORPHYRINIGEN III OXIDASE"/>
    <property type="match status" value="1"/>
</dbReference>
<dbReference type="InterPro" id="IPR034505">
    <property type="entry name" value="Coproporphyrinogen-III_oxidase"/>
</dbReference>
<dbReference type="GO" id="GO:0051539">
    <property type="term" value="F:4 iron, 4 sulfur cluster binding"/>
    <property type="evidence" value="ECO:0007669"/>
    <property type="project" value="TreeGrafter"/>
</dbReference>
<dbReference type="SUPFAM" id="SSF102114">
    <property type="entry name" value="Radical SAM enzymes"/>
    <property type="match status" value="1"/>
</dbReference>
<organism evidence="2 3">
    <name type="scientific">Linnemannia hyalina</name>
    <dbReference type="NCBI Taxonomy" id="64524"/>
    <lineage>
        <taxon>Eukaryota</taxon>
        <taxon>Fungi</taxon>
        <taxon>Fungi incertae sedis</taxon>
        <taxon>Mucoromycota</taxon>
        <taxon>Mortierellomycotina</taxon>
        <taxon>Mortierellomycetes</taxon>
        <taxon>Mortierellales</taxon>
        <taxon>Mortierellaceae</taxon>
        <taxon>Linnemannia</taxon>
    </lineage>
</organism>
<evidence type="ECO:0000313" key="2">
    <source>
        <dbReference type="EMBL" id="KAG9067610.1"/>
    </source>
</evidence>